<keyword evidence="1" id="KW-0472">Membrane</keyword>
<dbReference type="eggNOG" id="COG3127">
    <property type="taxonomic scope" value="Bacteria"/>
</dbReference>
<evidence type="ECO:0000313" key="3">
    <source>
        <dbReference type="Proteomes" id="UP000030661"/>
    </source>
</evidence>
<protein>
    <submittedName>
        <fullName evidence="2">Brp/Blh family beta-carotene 15,15'-monooxygenase</fullName>
    </submittedName>
</protein>
<organism evidence="2">
    <name type="scientific">Vecturithrix granuli</name>
    <dbReference type="NCBI Taxonomy" id="1499967"/>
    <lineage>
        <taxon>Bacteria</taxon>
        <taxon>Candidatus Moduliflexota</taxon>
        <taxon>Candidatus Vecturitrichia</taxon>
        <taxon>Candidatus Vecturitrichales</taxon>
        <taxon>Candidatus Vecturitrichaceae</taxon>
        <taxon>Candidatus Vecturithrix</taxon>
    </lineage>
</organism>
<feature type="transmembrane region" description="Helical" evidence="1">
    <location>
        <begin position="69"/>
        <end position="87"/>
    </location>
</feature>
<gene>
    <name evidence="2" type="ORF">U27_02063</name>
</gene>
<evidence type="ECO:0000313" key="2">
    <source>
        <dbReference type="EMBL" id="GAK55231.1"/>
    </source>
</evidence>
<keyword evidence="2" id="KW-0503">Monooxygenase</keyword>
<feature type="transmembrane region" description="Helical" evidence="1">
    <location>
        <begin position="107"/>
        <end position="126"/>
    </location>
</feature>
<feature type="transmembrane region" description="Helical" evidence="1">
    <location>
        <begin position="132"/>
        <end position="151"/>
    </location>
</feature>
<name>A0A0S6W9S6_VECG1</name>
<keyword evidence="1" id="KW-0812">Transmembrane</keyword>
<dbReference type="GO" id="GO:0004497">
    <property type="term" value="F:monooxygenase activity"/>
    <property type="evidence" value="ECO:0007669"/>
    <property type="project" value="UniProtKB-KW"/>
</dbReference>
<keyword evidence="3" id="KW-1185">Reference proteome</keyword>
<proteinExistence type="predicted"/>
<accession>A0A0S6W9S6</accession>
<keyword evidence="1" id="KW-1133">Transmembrane helix</keyword>
<feature type="transmembrane region" description="Helical" evidence="1">
    <location>
        <begin position="30"/>
        <end position="49"/>
    </location>
</feature>
<feature type="transmembrane region" description="Helical" evidence="1">
    <location>
        <begin position="180"/>
        <end position="200"/>
    </location>
</feature>
<dbReference type="HOGENOM" id="CLU_091995_0_0_0"/>
<keyword evidence="2" id="KW-0560">Oxidoreductase</keyword>
<evidence type="ECO:0000256" key="1">
    <source>
        <dbReference type="SAM" id="Phobius"/>
    </source>
</evidence>
<dbReference type="Proteomes" id="UP000030661">
    <property type="component" value="Unassembled WGS sequence"/>
</dbReference>
<dbReference type="EMBL" id="DF820463">
    <property type="protein sequence ID" value="GAK55231.1"/>
    <property type="molecule type" value="Genomic_DNA"/>
</dbReference>
<dbReference type="STRING" id="1499967.U27_02063"/>
<reference evidence="2" key="1">
    <citation type="journal article" date="2015" name="PeerJ">
        <title>First genomic representation of candidate bacterial phylum KSB3 points to enhanced environmental sensing as a trigger of wastewater bulking.</title>
        <authorList>
            <person name="Sekiguchi Y."/>
            <person name="Ohashi A."/>
            <person name="Parks D.H."/>
            <person name="Yamauchi T."/>
            <person name="Tyson G.W."/>
            <person name="Hugenholtz P."/>
        </authorList>
    </citation>
    <scope>NUCLEOTIDE SEQUENCE [LARGE SCALE GENOMIC DNA]</scope>
</reference>
<sequence>MGIADIEKDLKFIRQTMESSSRYTNVPASGYLAAGFLGLIGVWGTYLLLGDHKILNITLITPKDIQRLMLLWLLVFVSALSVVMFCAWHKARKHGHSAWNSLAARMFLSQTPVIFVAGVLSVALTREGYLDLIPGVWLGIYGTILYSFSYFTGVEHKIEGAAFIALGTLVLFVQGKIGLFLMGLGFGGIHLVAGCWRLFLERQCYRK</sequence>
<dbReference type="AlphaFoldDB" id="A0A0S6W9S6"/>